<dbReference type="SUPFAM" id="SSF53137">
    <property type="entry name" value="Translational machinery components"/>
    <property type="match status" value="1"/>
</dbReference>
<accession>A0ABQ3Y5B6</accession>
<dbReference type="EMBL" id="BOMI01000068">
    <property type="protein sequence ID" value="GID75060.1"/>
    <property type="molecule type" value="Genomic_DNA"/>
</dbReference>
<dbReference type="InterPro" id="IPR040701">
    <property type="entry name" value="Bact_RF_family2"/>
</dbReference>
<dbReference type="InterPro" id="IPR042226">
    <property type="entry name" value="eFR1_2_sf"/>
</dbReference>
<protein>
    <recommendedName>
        <fullName evidence="3">Peptide chain release factor 1</fullName>
    </recommendedName>
</protein>
<evidence type="ECO:0000313" key="1">
    <source>
        <dbReference type="EMBL" id="GID75060.1"/>
    </source>
</evidence>
<dbReference type="Proteomes" id="UP000609879">
    <property type="component" value="Unassembled WGS sequence"/>
</dbReference>
<dbReference type="RefSeq" id="WP_203764710.1">
    <property type="nucleotide sequence ID" value="NZ_BAAABO010000036.1"/>
</dbReference>
<gene>
    <name evidence="1" type="ORF">Ade02nite_37010</name>
</gene>
<sequence length="365" mass="38893">MELTFLRPLFAAPGPWASVYLDASRAEENADREVELRLRALREKLAADGADERTIAAIEDAVASHPTQPGRYGLAVFATGGDVALAETMPVPPDTDLAVWGPLPHAMPLVARRGEEVPYVRVLVGHGGGEITGLDAGGVPRRERVTGGETFPMRKVHAGGWSSLRYHHAVDETWKRNAGDVAKAVTEVADQVGAEVIVVAGDARSVPKLAEQLPKRLRDRVVTTDIAGETDRLDDVTVQAVADVADRHVQDLIDRYRAQQTPSGGLADVVTRLQRGQADTVLLINDESSTDKLWIGPGDPTLVATDERTLRDSGVQDPVQVRADAALLRAIAGTSADLVLIAPGELDLPHGIGAVLRYPDGATAA</sequence>
<dbReference type="CDD" id="cd21372">
    <property type="entry name" value="cwf21_CWC21-like"/>
    <property type="match status" value="1"/>
</dbReference>
<comment type="caution">
    <text evidence="1">The sequence shown here is derived from an EMBL/GenBank/DDBJ whole genome shotgun (WGS) entry which is preliminary data.</text>
</comment>
<evidence type="ECO:0000313" key="2">
    <source>
        <dbReference type="Proteomes" id="UP000609879"/>
    </source>
</evidence>
<evidence type="ECO:0008006" key="3">
    <source>
        <dbReference type="Google" id="ProtNLM"/>
    </source>
</evidence>
<dbReference type="Pfam" id="PF18844">
    <property type="entry name" value="baeRF_family2"/>
    <property type="match status" value="1"/>
</dbReference>
<reference evidence="1 2" key="1">
    <citation type="submission" date="2021-01" db="EMBL/GenBank/DDBJ databases">
        <title>Whole genome shotgun sequence of Actinoplanes deccanensis NBRC 13994.</title>
        <authorList>
            <person name="Komaki H."/>
            <person name="Tamura T."/>
        </authorList>
    </citation>
    <scope>NUCLEOTIDE SEQUENCE [LARGE SCALE GENOMIC DNA]</scope>
    <source>
        <strain evidence="1 2">NBRC 13994</strain>
    </source>
</reference>
<keyword evidence="2" id="KW-1185">Reference proteome</keyword>
<proteinExistence type="predicted"/>
<dbReference type="Gene3D" id="3.30.420.60">
    <property type="entry name" value="eRF1 domain 2"/>
    <property type="match status" value="1"/>
</dbReference>
<name>A0ABQ3Y5B6_9ACTN</name>
<organism evidence="1 2">
    <name type="scientific">Paractinoplanes deccanensis</name>
    <dbReference type="NCBI Taxonomy" id="113561"/>
    <lineage>
        <taxon>Bacteria</taxon>
        <taxon>Bacillati</taxon>
        <taxon>Actinomycetota</taxon>
        <taxon>Actinomycetes</taxon>
        <taxon>Micromonosporales</taxon>
        <taxon>Micromonosporaceae</taxon>
        <taxon>Paractinoplanes</taxon>
    </lineage>
</organism>